<dbReference type="Pfam" id="PF09983">
    <property type="entry name" value="JetD_C"/>
    <property type="match status" value="1"/>
</dbReference>
<name>A0A7Y0F0K9_9BIFI</name>
<reference evidence="3 4" key="1">
    <citation type="submission" date="2020-02" db="EMBL/GenBank/DDBJ databases">
        <title>Characterization of phylogenetic diversity of novel bifidobacterial species isolated in Czech ZOOs.</title>
        <authorList>
            <person name="Lugli G.A."/>
            <person name="Vera N.B."/>
            <person name="Ventura M."/>
        </authorList>
    </citation>
    <scope>NUCLEOTIDE SEQUENCE [LARGE SCALE GENOMIC DNA]</scope>
    <source>
        <strain evidence="3 4">DSM 109958</strain>
    </source>
</reference>
<dbReference type="InterPro" id="IPR024537">
    <property type="entry name" value="DUF3322"/>
</dbReference>
<evidence type="ECO:0000313" key="3">
    <source>
        <dbReference type="EMBL" id="NMM99805.1"/>
    </source>
</evidence>
<dbReference type="InterPro" id="IPR024534">
    <property type="entry name" value="JetD_C"/>
</dbReference>
<dbReference type="AlphaFoldDB" id="A0A7Y0F0K9"/>
<gene>
    <name evidence="3" type="ORF">G1C96_0383</name>
</gene>
<feature type="domain" description="Wadjet protein JetD C-terminal" evidence="1">
    <location>
        <begin position="213"/>
        <end position="397"/>
    </location>
</feature>
<evidence type="ECO:0000259" key="2">
    <source>
        <dbReference type="Pfam" id="PF11795"/>
    </source>
</evidence>
<sequence>MAARSVRDAQGVCEAVAKWLTSHRFAVGGELAAAWPHSVPIVQPTKAELASADIVAVHERNNALLDLAERCGCVVNVAAREAGGGARIQLIRSITTPDAETACRVAGSSSGTRQASVAYRKARARVHDACAFPGADERHAAHAVRLLADESDVDFELTLKAAAQFAAMDLESVAGLTARQVPLAGFSAKWLGGVGSRRRKAICALLGIDGLPLAERPHQLWFRHLDPSRYNDPSMVAVTAWQPAADHAISHAIIVENKDTYLAMPPMAGTLCIWGQGWSSVAALPTLLPWLSDLPERHVAYWGDIDADGLEILASVRKSCGIVCPSVLMDRQTYARYERYGTDLDERGHRIASRSPKDDAMRMLNDDERALYLMLCDARHGHPRIEQERIPIADAVRLLAERGWPEAQFDGTLRDALGRTIRL</sequence>
<protein>
    <recommendedName>
        <fullName evidence="5">Wadjet protein JetD C-terminal domain-containing protein</fullName>
    </recommendedName>
</protein>
<evidence type="ECO:0000259" key="1">
    <source>
        <dbReference type="Pfam" id="PF09983"/>
    </source>
</evidence>
<dbReference type="EMBL" id="JAAIIH010000001">
    <property type="protein sequence ID" value="NMM99805.1"/>
    <property type="molecule type" value="Genomic_DNA"/>
</dbReference>
<dbReference type="RefSeq" id="WP_169274956.1">
    <property type="nucleotide sequence ID" value="NZ_JAAIIH010000001.1"/>
</dbReference>
<evidence type="ECO:0008006" key="5">
    <source>
        <dbReference type="Google" id="ProtNLM"/>
    </source>
</evidence>
<feature type="domain" description="DUF3322" evidence="2">
    <location>
        <begin position="32"/>
        <end position="193"/>
    </location>
</feature>
<proteinExistence type="predicted"/>
<keyword evidence="4" id="KW-1185">Reference proteome</keyword>
<evidence type="ECO:0000313" key="4">
    <source>
        <dbReference type="Proteomes" id="UP000588277"/>
    </source>
</evidence>
<accession>A0A7Y0F0K9</accession>
<organism evidence="3 4">
    <name type="scientific">Bifidobacterium moraviense</name>
    <dbReference type="NCBI Taxonomy" id="2675323"/>
    <lineage>
        <taxon>Bacteria</taxon>
        <taxon>Bacillati</taxon>
        <taxon>Actinomycetota</taxon>
        <taxon>Actinomycetes</taxon>
        <taxon>Bifidobacteriales</taxon>
        <taxon>Bifidobacteriaceae</taxon>
        <taxon>Bifidobacterium</taxon>
    </lineage>
</organism>
<comment type="caution">
    <text evidence="3">The sequence shown here is derived from an EMBL/GenBank/DDBJ whole genome shotgun (WGS) entry which is preliminary data.</text>
</comment>
<dbReference type="Proteomes" id="UP000588277">
    <property type="component" value="Unassembled WGS sequence"/>
</dbReference>
<dbReference type="Pfam" id="PF11795">
    <property type="entry name" value="DUF3322"/>
    <property type="match status" value="1"/>
</dbReference>